<feature type="compositionally biased region" description="Low complexity" evidence="1">
    <location>
        <begin position="13"/>
        <end position="30"/>
    </location>
</feature>
<feature type="region of interest" description="Disordered" evidence="1">
    <location>
        <begin position="1"/>
        <end position="43"/>
    </location>
</feature>
<protein>
    <submittedName>
        <fullName evidence="2">Uncharacterized protein</fullName>
    </submittedName>
</protein>
<proteinExistence type="predicted"/>
<feature type="region of interest" description="Disordered" evidence="1">
    <location>
        <begin position="207"/>
        <end position="235"/>
    </location>
</feature>
<organism evidence="2 3">
    <name type="scientific">Cochliobolus heterostrophus (strain C5 / ATCC 48332 / race O)</name>
    <name type="common">Southern corn leaf blight fungus</name>
    <name type="synonym">Bipolaris maydis</name>
    <dbReference type="NCBI Taxonomy" id="701091"/>
    <lineage>
        <taxon>Eukaryota</taxon>
        <taxon>Fungi</taxon>
        <taxon>Dikarya</taxon>
        <taxon>Ascomycota</taxon>
        <taxon>Pezizomycotina</taxon>
        <taxon>Dothideomycetes</taxon>
        <taxon>Pleosporomycetidae</taxon>
        <taxon>Pleosporales</taxon>
        <taxon>Pleosporineae</taxon>
        <taxon>Pleosporaceae</taxon>
        <taxon>Bipolaris</taxon>
    </lineage>
</organism>
<gene>
    <name evidence="2" type="ORF">COCHEDRAFT_1199922</name>
</gene>
<dbReference type="HOGENOM" id="CLU_885674_0_0_1"/>
<evidence type="ECO:0000313" key="3">
    <source>
        <dbReference type="Proteomes" id="UP000016936"/>
    </source>
</evidence>
<keyword evidence="3" id="KW-1185">Reference proteome</keyword>
<feature type="compositionally biased region" description="Basic and acidic residues" evidence="1">
    <location>
        <begin position="1"/>
        <end position="10"/>
    </location>
</feature>
<dbReference type="Proteomes" id="UP000016936">
    <property type="component" value="Unassembled WGS sequence"/>
</dbReference>
<dbReference type="EMBL" id="KB445569">
    <property type="protein sequence ID" value="EMD97148.1"/>
    <property type="molecule type" value="Genomic_DNA"/>
</dbReference>
<dbReference type="AlphaFoldDB" id="M2VBS0"/>
<reference evidence="3" key="2">
    <citation type="journal article" date="2013" name="PLoS Genet.">
        <title>Comparative genome structure, secondary metabolite, and effector coding capacity across Cochliobolus pathogens.</title>
        <authorList>
            <person name="Condon B.J."/>
            <person name="Leng Y."/>
            <person name="Wu D."/>
            <person name="Bushley K.E."/>
            <person name="Ohm R.A."/>
            <person name="Otillar R."/>
            <person name="Martin J."/>
            <person name="Schackwitz W."/>
            <person name="Grimwood J."/>
            <person name="MohdZainudin N."/>
            <person name="Xue C."/>
            <person name="Wang R."/>
            <person name="Manning V.A."/>
            <person name="Dhillon B."/>
            <person name="Tu Z.J."/>
            <person name="Steffenson B.J."/>
            <person name="Salamov A."/>
            <person name="Sun H."/>
            <person name="Lowry S."/>
            <person name="LaButti K."/>
            <person name="Han J."/>
            <person name="Copeland A."/>
            <person name="Lindquist E."/>
            <person name="Barry K."/>
            <person name="Schmutz J."/>
            <person name="Baker S.E."/>
            <person name="Ciuffetti L.M."/>
            <person name="Grigoriev I.V."/>
            <person name="Zhong S."/>
            <person name="Turgeon B.G."/>
        </authorList>
    </citation>
    <scope>NUCLEOTIDE SEQUENCE [LARGE SCALE GENOMIC DNA]</scope>
    <source>
        <strain evidence="3">C5 / ATCC 48332 / race O</strain>
    </source>
</reference>
<evidence type="ECO:0000256" key="1">
    <source>
        <dbReference type="SAM" id="MobiDB-lite"/>
    </source>
</evidence>
<accession>M2VBS0</accession>
<sequence length="314" mass="33343">MENKAQDGRHLSGLAPGPGQDQDQDQQGLGFAAMSQRRPGPSGVQITEARLWHASRPGPRRVRPSDVQAAVILHARSSVDDGQADPLSVPAAMHPSLCRTWATPSLTGPVGSYHSDPMPGTRLAASAAVTTIAAAAAAGQRRAGKAASSSHEPGCRGGGPWMLCRRLLQHADRANDQGPNWLGHWLVTLPYPTLPYPNTADVRGTIPLDRKGHGPESHANPHAQPGKVPVGVSKSYSGPAAQSRLAWRAFIVETDDSPCQASWRQRRWHAAWPTLGVEGQSSHAPLLAPPATATATLVCPLRLCSTTNYNYPAM</sequence>
<reference evidence="2 3" key="1">
    <citation type="journal article" date="2012" name="PLoS Pathog.">
        <title>Diverse lifestyles and strategies of plant pathogenesis encoded in the genomes of eighteen Dothideomycetes fungi.</title>
        <authorList>
            <person name="Ohm R.A."/>
            <person name="Feau N."/>
            <person name="Henrissat B."/>
            <person name="Schoch C.L."/>
            <person name="Horwitz B.A."/>
            <person name="Barry K.W."/>
            <person name="Condon B.J."/>
            <person name="Copeland A.C."/>
            <person name="Dhillon B."/>
            <person name="Glaser F."/>
            <person name="Hesse C.N."/>
            <person name="Kosti I."/>
            <person name="LaButti K."/>
            <person name="Lindquist E.A."/>
            <person name="Lucas S."/>
            <person name="Salamov A.A."/>
            <person name="Bradshaw R.E."/>
            <person name="Ciuffetti L."/>
            <person name="Hamelin R.C."/>
            <person name="Kema G.H.J."/>
            <person name="Lawrence C."/>
            <person name="Scott J.A."/>
            <person name="Spatafora J.W."/>
            <person name="Turgeon B.G."/>
            <person name="de Wit P.J.G.M."/>
            <person name="Zhong S."/>
            <person name="Goodwin S.B."/>
            <person name="Grigoriev I.V."/>
        </authorList>
    </citation>
    <scope>NUCLEOTIDE SEQUENCE [LARGE SCALE GENOMIC DNA]</scope>
    <source>
        <strain evidence="3">C5 / ATCC 48332 / race O</strain>
    </source>
</reference>
<name>M2VBS0_COCH5</name>
<evidence type="ECO:0000313" key="2">
    <source>
        <dbReference type="EMBL" id="EMD97148.1"/>
    </source>
</evidence>